<accession>M1W8C0</accession>
<dbReference type="GO" id="GO:0045944">
    <property type="term" value="P:positive regulation of transcription by RNA polymerase II"/>
    <property type="evidence" value="ECO:0007669"/>
    <property type="project" value="TreeGrafter"/>
</dbReference>
<dbReference type="PROSITE" id="PS50297">
    <property type="entry name" value="ANK_REP_REGION"/>
    <property type="match status" value="2"/>
</dbReference>
<name>M1W8C0_CLAP2</name>
<dbReference type="GO" id="GO:0005634">
    <property type="term" value="C:nucleus"/>
    <property type="evidence" value="ECO:0007669"/>
    <property type="project" value="TreeGrafter"/>
</dbReference>
<dbReference type="SUPFAM" id="SSF48403">
    <property type="entry name" value="Ankyrin repeat"/>
    <property type="match status" value="1"/>
</dbReference>
<dbReference type="OrthoDB" id="195446at2759"/>
<keyword evidence="4" id="KW-0175">Coiled coil</keyword>
<dbReference type="InterPro" id="IPR036770">
    <property type="entry name" value="Ankyrin_rpt-contain_sf"/>
</dbReference>
<dbReference type="PANTHER" id="PTHR24193:SF121">
    <property type="entry name" value="ADA2A-CONTAINING COMPLEX COMPONENT 3, ISOFORM D"/>
    <property type="match status" value="1"/>
</dbReference>
<dbReference type="GO" id="GO:0000976">
    <property type="term" value="F:transcription cis-regulatory region binding"/>
    <property type="evidence" value="ECO:0007669"/>
    <property type="project" value="TreeGrafter"/>
</dbReference>
<dbReference type="EMBL" id="CAGA01000034">
    <property type="protein sequence ID" value="CCE31775.1"/>
    <property type="molecule type" value="Genomic_DNA"/>
</dbReference>
<dbReference type="AlphaFoldDB" id="M1W8C0"/>
<evidence type="ECO:0000256" key="3">
    <source>
        <dbReference type="PROSITE-ProRule" id="PRU00023"/>
    </source>
</evidence>
<dbReference type="PhylomeDB" id="M1W8C0"/>
<dbReference type="InterPro" id="IPR050663">
    <property type="entry name" value="Ankyrin-SOCS_Box"/>
</dbReference>
<evidence type="ECO:0000256" key="4">
    <source>
        <dbReference type="SAM" id="Coils"/>
    </source>
</evidence>
<dbReference type="VEuPathDB" id="FungiDB:CPUR_05630"/>
<dbReference type="PROSITE" id="PS50088">
    <property type="entry name" value="ANK_REPEAT"/>
    <property type="match status" value="2"/>
</dbReference>
<evidence type="ECO:0000256" key="2">
    <source>
        <dbReference type="ARBA" id="ARBA00023043"/>
    </source>
</evidence>
<keyword evidence="1" id="KW-0677">Repeat</keyword>
<sequence length="654" mass="74106">MGSSPMILLPPEMKDIIISHLELPEILHLGQTCRDWNSSALKGMYRRDAVEHKSRAVKYMAYRAIDEETTDLAIQTLERSKEFGKTEFELNSNRCSSIKDKVRKNWTIYQVSTALHWAIWRSNVRLAQALLEKGANPKRPSEGRVVTALTDEEITQKLEHYRQNMTDLKFTLIAPIFVAFIKEDRDMLELLLEAEAGPKAVFDQQSGEVEEIEEEVEEIAEEVEEIEEEVEEIEEEVEEIEEEGEEREEEKEIDEMEEISILHFAAADGDADFGLLELLFDKFSEYINEKCTIDDATPLHVALKSGSTRGMQLAVNTGAEREARNFYDETPLVVGVRELSRLAEDAETFEEHITCLRSFVNLGGDLNPPDGDTLLPEHGDLQGEGNVIPGVPHRQADLEGGTRWSNSNVANELVLAMLPMEENHPGLMMVRQLLLDFADQGLIFAQPAFWLPSPLYLVMCRRTDPQAQWLFAFLTKMKATIHAEEARFFFLGWCESRLWQTTAAAWRPHIESIPQDAVLMAYAIAFSQDTSELYDLIMDIPLAAPHSAILLTAIASKKAWSWRVTLARVEDNFLTSFSFHGDGILHITVRFYLMSPGYSAAEAIQDISMLVAAGANIAMQNRDRQNPLQLLLHLLGPNRKEDLPELVAYLETLL</sequence>
<organism evidence="5 6">
    <name type="scientific">Claviceps purpurea (strain 20.1)</name>
    <name type="common">Ergot fungus</name>
    <name type="synonym">Sphacelia segetum</name>
    <dbReference type="NCBI Taxonomy" id="1111077"/>
    <lineage>
        <taxon>Eukaryota</taxon>
        <taxon>Fungi</taxon>
        <taxon>Dikarya</taxon>
        <taxon>Ascomycota</taxon>
        <taxon>Pezizomycotina</taxon>
        <taxon>Sordariomycetes</taxon>
        <taxon>Hypocreomycetidae</taxon>
        <taxon>Hypocreales</taxon>
        <taxon>Clavicipitaceae</taxon>
        <taxon>Claviceps</taxon>
    </lineage>
</organism>
<dbReference type="PANTHER" id="PTHR24193">
    <property type="entry name" value="ANKYRIN REPEAT PROTEIN"/>
    <property type="match status" value="1"/>
</dbReference>
<keyword evidence="2 3" id="KW-0040">ANK repeat</keyword>
<feature type="repeat" description="ANK" evidence="3">
    <location>
        <begin position="110"/>
        <end position="142"/>
    </location>
</feature>
<dbReference type="Proteomes" id="UP000016801">
    <property type="component" value="Unassembled WGS sequence"/>
</dbReference>
<reference evidence="5 6" key="1">
    <citation type="journal article" date="2013" name="PLoS Genet.">
        <title>Plant-symbiotic fungi as chemical engineers: Multi-genome analysis of the Clavicipitaceae reveals dynamics of alkaloid loci.</title>
        <authorList>
            <person name="Schardl C.L."/>
            <person name="Young C.A."/>
            <person name="Hesse U."/>
            <person name="Amyotte S.G."/>
            <person name="Andreeva K."/>
            <person name="Calie P.J."/>
            <person name="Fleetwood D.J."/>
            <person name="Haws D.C."/>
            <person name="Moore N."/>
            <person name="Oeser B."/>
            <person name="Panaccione D.G."/>
            <person name="Schweri K.K."/>
            <person name="Voisey C.R."/>
            <person name="Farman M.L."/>
            <person name="Jaromczyk J.W."/>
            <person name="Roe B.A."/>
            <person name="O'Sullivan D.M."/>
            <person name="Scott B."/>
            <person name="Tudzynski P."/>
            <person name="An Z."/>
            <person name="Arnaoudova E.G."/>
            <person name="Bullock C.T."/>
            <person name="Charlton N.D."/>
            <person name="Chen L."/>
            <person name="Cox M."/>
            <person name="Dinkins R.D."/>
            <person name="Florea S."/>
            <person name="Glenn A.E."/>
            <person name="Gordon A."/>
            <person name="Gueldener U."/>
            <person name="Harris D.R."/>
            <person name="Hollin W."/>
            <person name="Jaromczyk J."/>
            <person name="Johnson R.D."/>
            <person name="Khan A.K."/>
            <person name="Leistner E."/>
            <person name="Leuchtmann A."/>
            <person name="Li C."/>
            <person name="Liu J."/>
            <person name="Liu J."/>
            <person name="Liu M."/>
            <person name="Mace W."/>
            <person name="Machado C."/>
            <person name="Nagabhyru P."/>
            <person name="Pan J."/>
            <person name="Schmid J."/>
            <person name="Sugawara K."/>
            <person name="Steiner U."/>
            <person name="Takach J.E."/>
            <person name="Tanaka E."/>
            <person name="Webb J.S."/>
            <person name="Wilson E.V."/>
            <person name="Wiseman J.L."/>
            <person name="Yoshida R."/>
            <person name="Zeng Z."/>
        </authorList>
    </citation>
    <scope>NUCLEOTIDE SEQUENCE [LARGE SCALE GENOMIC DNA]</scope>
    <source>
        <strain evidence="5 6">20.1</strain>
    </source>
</reference>
<dbReference type="HOGENOM" id="CLU_014359_0_0_1"/>
<feature type="repeat" description="ANK" evidence="3">
    <location>
        <begin position="294"/>
        <end position="326"/>
    </location>
</feature>
<dbReference type="InterPro" id="IPR002110">
    <property type="entry name" value="Ankyrin_rpt"/>
</dbReference>
<feature type="coiled-coil region" evidence="4">
    <location>
        <begin position="202"/>
        <end position="259"/>
    </location>
</feature>
<gene>
    <name evidence="5" type="ORF">CPUR_05630</name>
</gene>
<evidence type="ECO:0000256" key="1">
    <source>
        <dbReference type="ARBA" id="ARBA00022737"/>
    </source>
</evidence>
<dbReference type="Pfam" id="PF00023">
    <property type="entry name" value="Ank"/>
    <property type="match status" value="1"/>
</dbReference>
<dbReference type="SUPFAM" id="SSF81383">
    <property type="entry name" value="F-box domain"/>
    <property type="match status" value="1"/>
</dbReference>
<comment type="caution">
    <text evidence="5">The sequence shown here is derived from an EMBL/GenBank/DDBJ whole genome shotgun (WGS) entry which is preliminary data.</text>
</comment>
<keyword evidence="6" id="KW-1185">Reference proteome</keyword>
<evidence type="ECO:0000313" key="6">
    <source>
        <dbReference type="Proteomes" id="UP000016801"/>
    </source>
</evidence>
<dbReference type="SMART" id="SM00248">
    <property type="entry name" value="ANK"/>
    <property type="match status" value="5"/>
</dbReference>
<proteinExistence type="predicted"/>
<evidence type="ECO:0008006" key="7">
    <source>
        <dbReference type="Google" id="ProtNLM"/>
    </source>
</evidence>
<protein>
    <recommendedName>
        <fullName evidence="7">F-box domain-containing protein</fullName>
    </recommendedName>
</protein>
<dbReference type="Gene3D" id="1.25.40.20">
    <property type="entry name" value="Ankyrin repeat-containing domain"/>
    <property type="match status" value="2"/>
</dbReference>
<dbReference type="InterPro" id="IPR036047">
    <property type="entry name" value="F-box-like_dom_sf"/>
</dbReference>
<evidence type="ECO:0000313" key="5">
    <source>
        <dbReference type="EMBL" id="CCE31775.1"/>
    </source>
</evidence>